<organism evidence="1 2">
    <name type="scientific">Cellulosimicrobium cellulans</name>
    <name type="common">Arthrobacter luteus</name>
    <dbReference type="NCBI Taxonomy" id="1710"/>
    <lineage>
        <taxon>Bacteria</taxon>
        <taxon>Bacillati</taxon>
        <taxon>Actinomycetota</taxon>
        <taxon>Actinomycetes</taxon>
        <taxon>Micrococcales</taxon>
        <taxon>Promicromonosporaceae</taxon>
        <taxon>Cellulosimicrobium</taxon>
    </lineage>
</organism>
<proteinExistence type="predicted"/>
<gene>
    <name evidence="1" type="ORF">CCE02nite_24200</name>
</gene>
<accession>A0A4Y4E700</accession>
<evidence type="ECO:0000313" key="1">
    <source>
        <dbReference type="EMBL" id="GED10421.1"/>
    </source>
</evidence>
<dbReference type="AlphaFoldDB" id="A0A4Y4E700"/>
<dbReference type="Proteomes" id="UP000316659">
    <property type="component" value="Unassembled WGS sequence"/>
</dbReference>
<evidence type="ECO:0000313" key="2">
    <source>
        <dbReference type="Proteomes" id="UP000316659"/>
    </source>
</evidence>
<protein>
    <submittedName>
        <fullName evidence="1">Uncharacterized protein</fullName>
    </submittedName>
</protein>
<reference evidence="1 2" key="1">
    <citation type="submission" date="2019-06" db="EMBL/GenBank/DDBJ databases">
        <title>Whole genome shotgun sequence of Cellulosimicrobium cellulans NBRC 15516.</title>
        <authorList>
            <person name="Hosoyama A."/>
            <person name="Uohara A."/>
            <person name="Ohji S."/>
            <person name="Ichikawa N."/>
        </authorList>
    </citation>
    <scope>NUCLEOTIDE SEQUENCE [LARGE SCALE GENOMIC DNA]</scope>
    <source>
        <strain evidence="1 2">NBRC 15516</strain>
    </source>
</reference>
<comment type="caution">
    <text evidence="1">The sequence shown here is derived from an EMBL/GenBank/DDBJ whole genome shotgun (WGS) entry which is preliminary data.</text>
</comment>
<name>A0A4Y4E700_CELCE</name>
<dbReference type="RefSeq" id="WP_141389880.1">
    <property type="nucleotide sequence ID" value="NZ_BJNZ01000014.1"/>
</dbReference>
<dbReference type="EMBL" id="BJNZ01000014">
    <property type="protein sequence ID" value="GED10421.1"/>
    <property type="molecule type" value="Genomic_DNA"/>
</dbReference>
<sequence>MATLERAREAKAALRDELAGLDGVTGVGIARADVSGAPVRGLRAQEAVDDWLLRVNVTSDEVDVPETVDGVEVEVRVVGQVSASRA</sequence>